<gene>
    <name evidence="1" type="ORF">D8S85_20000</name>
</gene>
<protein>
    <submittedName>
        <fullName evidence="1">Fimbrillin family protein</fullName>
    </submittedName>
</protein>
<dbReference type="Proteomes" id="UP000270673">
    <property type="component" value="Chromosome"/>
</dbReference>
<dbReference type="Gene3D" id="2.60.40.2620">
    <property type="entry name" value="Fimbrillin-like"/>
    <property type="match status" value="1"/>
</dbReference>
<sequence>MALASMVCVLGSCNNGEKDPVTNDASEYITISTNILTRVAVAENGSQEFENGDKISVYAWTGSKASVPDISQRVVDNAINTLAGGTWQAVPQMLWKNMSDEHFFIGVYPSNAQSIANLEESDFEVNANLEESDLLVATNLNGIKAQANPVSLTFDHLLAKIIVNLEFRNQWGADGPEVASVTLDDVATKCKVNYLQKTVVAGTERGTFALAEVKANQSYASIVVPQSGIKTIKVNINGRDYVYQHDTDIDFEGGKYTIINLTVGRNELSLGSIVINDWLKGDEISGGEALD</sequence>
<dbReference type="InterPro" id="IPR042278">
    <property type="entry name" value="Mfa-like_1_N"/>
</dbReference>
<dbReference type="AlphaFoldDB" id="A0A3S9VYJ0"/>
<dbReference type="EMBL" id="CP032819">
    <property type="protein sequence ID" value="AZS31607.1"/>
    <property type="molecule type" value="Genomic_DNA"/>
</dbReference>
<dbReference type="CDD" id="cd13120">
    <property type="entry name" value="BF2867_like_N"/>
    <property type="match status" value="1"/>
</dbReference>
<dbReference type="CDD" id="cd13121">
    <property type="entry name" value="BF2867_like_C"/>
    <property type="match status" value="1"/>
</dbReference>
<dbReference type="InterPro" id="IPR025049">
    <property type="entry name" value="Mfa-like_1"/>
</dbReference>
<accession>A0A3S9VYJ0</accession>
<dbReference type="Gene3D" id="2.60.40.2630">
    <property type="match status" value="1"/>
</dbReference>
<dbReference type="KEGG" id="buy:D8S85_20000"/>
<reference evidence="1 2" key="1">
    <citation type="submission" date="2018-10" db="EMBL/GenBank/DDBJ databases">
        <title>Butyricimonas faecalis sp. nov., isolated from human faeces and emended description of the genus Butyricimonas.</title>
        <authorList>
            <person name="Le Roy T."/>
            <person name="Van der Smissen P."/>
            <person name="Paquot A."/>
            <person name="Delzenne N."/>
            <person name="Muccioli G."/>
            <person name="Collet J.-F."/>
            <person name="Cani P.D."/>
        </authorList>
    </citation>
    <scope>NUCLEOTIDE SEQUENCE [LARGE SCALE GENOMIC DNA]</scope>
    <source>
        <strain evidence="1 2">H184</strain>
    </source>
</reference>
<evidence type="ECO:0000313" key="1">
    <source>
        <dbReference type="EMBL" id="AZS31607.1"/>
    </source>
</evidence>
<dbReference type="Pfam" id="PF13149">
    <property type="entry name" value="Mfa_like_1"/>
    <property type="match status" value="1"/>
</dbReference>
<evidence type="ECO:0000313" key="2">
    <source>
        <dbReference type="Proteomes" id="UP000270673"/>
    </source>
</evidence>
<proteinExistence type="predicted"/>
<name>A0A3S9VYJ0_9BACT</name>
<keyword evidence="2" id="KW-1185">Reference proteome</keyword>
<organism evidence="1 2">
    <name type="scientific">Butyricimonas faecalis</name>
    <dbReference type="NCBI Taxonomy" id="2093856"/>
    <lineage>
        <taxon>Bacteria</taxon>
        <taxon>Pseudomonadati</taxon>
        <taxon>Bacteroidota</taxon>
        <taxon>Bacteroidia</taxon>
        <taxon>Bacteroidales</taxon>
        <taxon>Odoribacteraceae</taxon>
        <taxon>Butyricimonas</taxon>
    </lineage>
</organism>